<organism evidence="2 3">
    <name type="scientific">Draconibacterium orientale</name>
    <dbReference type="NCBI Taxonomy" id="1168034"/>
    <lineage>
        <taxon>Bacteria</taxon>
        <taxon>Pseudomonadati</taxon>
        <taxon>Bacteroidota</taxon>
        <taxon>Bacteroidia</taxon>
        <taxon>Marinilabiliales</taxon>
        <taxon>Prolixibacteraceae</taxon>
        <taxon>Draconibacterium</taxon>
    </lineage>
</organism>
<dbReference type="Proteomes" id="UP000023772">
    <property type="component" value="Chromosome"/>
</dbReference>
<gene>
    <name evidence="2" type="ORF">FH5T_04675</name>
</gene>
<dbReference type="EMBL" id="CP007451">
    <property type="protein sequence ID" value="AHW59114.1"/>
    <property type="molecule type" value="Genomic_DNA"/>
</dbReference>
<evidence type="ECO:0000259" key="1">
    <source>
        <dbReference type="Pfam" id="PF20203"/>
    </source>
</evidence>
<accession>A0ABN4CVK0</accession>
<feature type="domain" description="DUF6565" evidence="1">
    <location>
        <begin position="27"/>
        <end position="110"/>
    </location>
</feature>
<sequence length="145" mass="17391">MLWLFACSAPISKEDYLDRFERFVERVENNHKKYGKKDWEWADEKFEKYNWEWYLEYRDDFTIEDQLKIKGLIIKYHALKNKTSVGDMLRDLFKDDVNKIGDKIEKYVDEDLDEDLDKIIDGATEIGDSAIKAMEDAVRKIDESF</sequence>
<reference evidence="2 3" key="1">
    <citation type="submission" date="2014-03" db="EMBL/GenBank/DDBJ databases">
        <title>Complete genome sequence of a deeply braunched marine Bacteroidia bacterium Draconibacterium orientale type strain FH5T.</title>
        <authorList>
            <person name="Li X."/>
            <person name="Wang X."/>
            <person name="Xie Z."/>
            <person name="Du Z."/>
            <person name="Chen G."/>
        </authorList>
    </citation>
    <scope>NUCLEOTIDE SEQUENCE [LARGE SCALE GENOMIC DNA]</scope>
    <source>
        <strain evidence="2 3">FH5</strain>
    </source>
</reference>
<protein>
    <recommendedName>
        <fullName evidence="1">DUF6565 domain-containing protein</fullName>
    </recommendedName>
</protein>
<evidence type="ECO:0000313" key="2">
    <source>
        <dbReference type="EMBL" id="AHW59114.1"/>
    </source>
</evidence>
<dbReference type="InterPro" id="IPR046695">
    <property type="entry name" value="DUF6565"/>
</dbReference>
<keyword evidence="3" id="KW-1185">Reference proteome</keyword>
<evidence type="ECO:0000313" key="3">
    <source>
        <dbReference type="Proteomes" id="UP000023772"/>
    </source>
</evidence>
<name>A0ABN4CVK0_9BACT</name>
<proteinExistence type="predicted"/>
<dbReference type="Pfam" id="PF20203">
    <property type="entry name" value="DUF6565"/>
    <property type="match status" value="1"/>
</dbReference>